<protein>
    <recommendedName>
        <fullName evidence="3">ATP-dependent RecD2 DNA helicase</fullName>
        <ecNumber evidence="3">5.6.2.3</ecNumber>
    </recommendedName>
    <alternativeName>
        <fullName evidence="3">DNA 5'-3' helicase subunit RecD2</fullName>
    </alternativeName>
</protein>
<evidence type="ECO:0000256" key="3">
    <source>
        <dbReference type="HAMAP-Rule" id="MF_01488"/>
    </source>
</evidence>
<organism evidence="8 9">
    <name type="scientific">Shouchella xiaoxiensis</name>
    <dbReference type="NCBI Taxonomy" id="766895"/>
    <lineage>
        <taxon>Bacteria</taxon>
        <taxon>Bacillati</taxon>
        <taxon>Bacillota</taxon>
        <taxon>Bacilli</taxon>
        <taxon>Bacillales</taxon>
        <taxon>Bacillaceae</taxon>
        <taxon>Shouchella</taxon>
    </lineage>
</organism>
<dbReference type="CDD" id="cd17933">
    <property type="entry name" value="DEXSc_RecD-like"/>
    <property type="match status" value="1"/>
</dbReference>
<gene>
    <name evidence="3" type="primary">recD2</name>
    <name evidence="8" type="ORF">JOC54_001252</name>
</gene>
<keyword evidence="3" id="KW-0413">Isomerase</keyword>
<dbReference type="GO" id="GO:0008854">
    <property type="term" value="F:exodeoxyribonuclease V activity"/>
    <property type="evidence" value="ECO:0007669"/>
    <property type="project" value="UniProtKB-EC"/>
</dbReference>
<dbReference type="Pfam" id="PF13538">
    <property type="entry name" value="UvrD_C_2"/>
    <property type="match status" value="1"/>
</dbReference>
<dbReference type="Pfam" id="PF14490">
    <property type="entry name" value="HHH_RecD2"/>
    <property type="match status" value="1"/>
</dbReference>
<feature type="domain" description="ATP-dependent RecD2 DNA helicase OB-fold" evidence="7">
    <location>
        <begin position="10"/>
        <end position="86"/>
    </location>
</feature>
<dbReference type="EMBL" id="JAFBCV010000003">
    <property type="protein sequence ID" value="MBM7838021.1"/>
    <property type="molecule type" value="Genomic_DNA"/>
</dbReference>
<evidence type="ECO:0000256" key="1">
    <source>
        <dbReference type="ARBA" id="ARBA00022741"/>
    </source>
</evidence>
<feature type="binding site" evidence="3">
    <location>
        <begin position="360"/>
        <end position="364"/>
    </location>
    <ligand>
        <name>ATP</name>
        <dbReference type="ChEBI" id="CHEBI:30616"/>
    </ligand>
</feature>
<evidence type="ECO:0000313" key="9">
    <source>
        <dbReference type="Proteomes" id="UP001179280"/>
    </source>
</evidence>
<dbReference type="SUPFAM" id="SSF52540">
    <property type="entry name" value="P-loop containing nucleoside triphosphate hydrolases"/>
    <property type="match status" value="1"/>
</dbReference>
<sequence>MEANSSIGFVKGKVTHVLFRNDDNDYTVATVKVDKSNEELESNKTTIIGHLPELELNETYSFFGQVTDHPRFGTQYRVETFRRDLPQSKSGISKFLSSDRFPGIGQKTAETIVEQLGERAISAILEDRHVLKSIPKLSKDKADLLYNQLLEHQGAEQVIIQLSQYGFGTELAMSVYRSYKLQALDVIRTNPYLLIQDVEGIGFRRADQLGAAIGLTGSHPERLRAGLLYITNELSLQSGHLFLFRDELINEAKILLSNAQEQITETDITDAIEQMNEEGLLVTEEDRVYLKSLFYAEKGISANVRRISSQTIKQEFTKAEIEKTLGKLEESHQVTYSSKQKEAIETALESPLLLLTGGPGTGKTTVIKGIVEAYAALHGLSLNLNGYSKTSPFPLKLTAPTGRAAKRMAEATELPAGTIHSLLGWKGATSGFEKGDHDQLEGELLIVDEMSMVDAWIANQLFKAIPKGMQVVLVGDENQLPSVGPGQVLKDLLDAEVIPTVRLNDIYRQAEGSSIIELAHSMKDGNLPDDFTEKKADRRFFSCNQHQVQTAVRQICENAIKKGYSAKEIQVLAPMYRGQAGITILNGVLQELFNPPKEERRELPFGDVIFRKGDMVLQLVNNAEDGVYNGDRGEIVAIIYAKETTEKKDQLVVSFDGLEVIYEKKDLNHLTHAYCSSIHKAQGSEFPIVVMPVVASYYRMLRRNLLYTGITRAKQYLLLCGDIQTFQRAIQQANETRQSKLKERLQAWTK</sequence>
<dbReference type="NCBIfam" id="TIGR01448">
    <property type="entry name" value="recD_rel"/>
    <property type="match status" value="1"/>
</dbReference>
<evidence type="ECO:0000259" key="7">
    <source>
        <dbReference type="Pfam" id="PF23139"/>
    </source>
</evidence>
<dbReference type="Pfam" id="PF18335">
    <property type="entry name" value="SH3_13"/>
    <property type="match status" value="1"/>
</dbReference>
<reference evidence="8" key="1">
    <citation type="submission" date="2021-01" db="EMBL/GenBank/DDBJ databases">
        <title>Genomic Encyclopedia of Type Strains, Phase IV (KMG-IV): sequencing the most valuable type-strain genomes for metagenomic binning, comparative biology and taxonomic classification.</title>
        <authorList>
            <person name="Goeker M."/>
        </authorList>
    </citation>
    <scope>NUCLEOTIDE SEQUENCE</scope>
    <source>
        <strain evidence="8">DSM 21943</strain>
    </source>
</reference>
<name>A0ABS2SS56_9BACI</name>
<evidence type="ECO:0000313" key="8">
    <source>
        <dbReference type="EMBL" id="MBM7838021.1"/>
    </source>
</evidence>
<dbReference type="PANTHER" id="PTHR43788">
    <property type="entry name" value="DNA2/NAM7 HELICASE FAMILY MEMBER"/>
    <property type="match status" value="1"/>
</dbReference>
<dbReference type="InterPro" id="IPR050534">
    <property type="entry name" value="Coronavir_polyprotein_1ab"/>
</dbReference>
<evidence type="ECO:0000256" key="2">
    <source>
        <dbReference type="ARBA" id="ARBA00022840"/>
    </source>
</evidence>
<keyword evidence="3 8" id="KW-0378">Hydrolase</keyword>
<comment type="function">
    <text evidence="3">DNA-dependent ATPase and ATP-dependent 5'-3' DNA helicase. Has no activity on blunt DNA or DNA with 3'-overhangs, requires at least 10 bases of 5'-ssDNA for helicase activity.</text>
</comment>
<dbReference type="InterPro" id="IPR041451">
    <property type="entry name" value="RecD2_SH13"/>
</dbReference>
<evidence type="ECO:0000259" key="4">
    <source>
        <dbReference type="Pfam" id="PF13538"/>
    </source>
</evidence>
<feature type="domain" description="UvrD-like helicase C-terminal" evidence="4">
    <location>
        <begin position="672"/>
        <end position="719"/>
    </location>
</feature>
<dbReference type="HAMAP" id="MF_01488">
    <property type="entry name" value="RecD2"/>
    <property type="match status" value="1"/>
</dbReference>
<dbReference type="Pfam" id="PF23139">
    <property type="entry name" value="OB_YrrC"/>
    <property type="match status" value="1"/>
</dbReference>
<dbReference type="InterPro" id="IPR027785">
    <property type="entry name" value="UvrD-like_helicase_C"/>
</dbReference>
<dbReference type="InterPro" id="IPR029493">
    <property type="entry name" value="RecD2-like_HHH"/>
</dbReference>
<dbReference type="Proteomes" id="UP001179280">
    <property type="component" value="Unassembled WGS sequence"/>
</dbReference>
<keyword evidence="3" id="KW-0238">DNA-binding</keyword>
<keyword evidence="3" id="KW-0347">Helicase</keyword>
<dbReference type="EC" id="5.6.2.3" evidence="3"/>
<keyword evidence="1 3" id="KW-0547">Nucleotide-binding</keyword>
<evidence type="ECO:0000259" key="5">
    <source>
        <dbReference type="Pfam" id="PF14490"/>
    </source>
</evidence>
<dbReference type="Gene3D" id="3.40.50.300">
    <property type="entry name" value="P-loop containing nucleotide triphosphate hydrolases"/>
    <property type="match status" value="2"/>
</dbReference>
<evidence type="ECO:0000259" key="6">
    <source>
        <dbReference type="Pfam" id="PF18335"/>
    </source>
</evidence>
<proteinExistence type="inferred from homology"/>
<keyword evidence="2 3" id="KW-0067">ATP-binding</keyword>
<dbReference type="InterPro" id="IPR055446">
    <property type="entry name" value="RecD2_N_OB"/>
</dbReference>
<dbReference type="InterPro" id="IPR027417">
    <property type="entry name" value="P-loop_NTPase"/>
</dbReference>
<dbReference type="PANTHER" id="PTHR43788:SF6">
    <property type="entry name" value="DNA HELICASE B"/>
    <property type="match status" value="1"/>
</dbReference>
<dbReference type="CDD" id="cd18809">
    <property type="entry name" value="SF1_C_RecD"/>
    <property type="match status" value="1"/>
</dbReference>
<feature type="domain" description="ATP-dependent RecD2 DNA helicase SH3" evidence="6">
    <location>
        <begin position="585"/>
        <end position="655"/>
    </location>
</feature>
<dbReference type="Gene3D" id="1.10.10.2220">
    <property type="match status" value="1"/>
</dbReference>
<keyword evidence="9" id="KW-1185">Reference proteome</keyword>
<accession>A0ABS2SS56</accession>
<dbReference type="Gene3D" id="2.30.30.940">
    <property type="match status" value="1"/>
</dbReference>
<dbReference type="Pfam" id="PF13604">
    <property type="entry name" value="AAA_30"/>
    <property type="match status" value="1"/>
</dbReference>
<comment type="similarity">
    <text evidence="3">Belongs to the RecD family. RecD2 subfamily.</text>
</comment>
<dbReference type="InterPro" id="IPR006345">
    <property type="entry name" value="RecD2"/>
</dbReference>
<comment type="caution">
    <text evidence="8">The sequence shown here is derived from an EMBL/GenBank/DDBJ whole genome shotgun (WGS) entry which is preliminary data.</text>
</comment>
<feature type="domain" description="ATP-dependent RecD2 DNA helicase-like helix-hairpin-helix" evidence="5">
    <location>
        <begin position="151"/>
        <end position="242"/>
    </location>
</feature>
<comment type="catalytic activity">
    <reaction evidence="3">
        <text>ATP + H2O = ADP + phosphate + H(+)</text>
        <dbReference type="Rhea" id="RHEA:13065"/>
        <dbReference type="ChEBI" id="CHEBI:15377"/>
        <dbReference type="ChEBI" id="CHEBI:15378"/>
        <dbReference type="ChEBI" id="CHEBI:30616"/>
        <dbReference type="ChEBI" id="CHEBI:43474"/>
        <dbReference type="ChEBI" id="CHEBI:456216"/>
        <dbReference type="EC" id="5.6.2.3"/>
    </reaction>
</comment>